<dbReference type="Gene3D" id="3.40.309.10">
    <property type="entry name" value="Aldehyde Dehydrogenase, Chain A, domain 2"/>
    <property type="match status" value="1"/>
</dbReference>
<feature type="compositionally biased region" description="Polar residues" evidence="2">
    <location>
        <begin position="1"/>
        <end position="12"/>
    </location>
</feature>
<dbReference type="Gene3D" id="3.40.605.10">
    <property type="entry name" value="Aldehyde Dehydrogenase, Chain A, domain 1"/>
    <property type="match status" value="1"/>
</dbReference>
<evidence type="ECO:0000259" key="3">
    <source>
        <dbReference type="Pfam" id="PF00171"/>
    </source>
</evidence>
<proteinExistence type="predicted"/>
<feature type="domain" description="Aldehyde dehydrogenase" evidence="3">
    <location>
        <begin position="35"/>
        <end position="476"/>
    </location>
</feature>
<reference evidence="4 5" key="1">
    <citation type="submission" date="2010-02" db="EMBL/GenBank/DDBJ databases">
        <authorList>
            <person name="Weinstock G."/>
            <person name="Sodergren E."/>
            <person name="Clifton S."/>
            <person name="Fulton L."/>
            <person name="Fulton B."/>
            <person name="Courtney L."/>
            <person name="Fronick C."/>
            <person name="Harrison M."/>
            <person name="Strong C."/>
            <person name="Farmer C."/>
            <person name="Delahaunty K."/>
            <person name="Markovic C."/>
            <person name="Hall O."/>
            <person name="Minx P."/>
            <person name="Tomlinson C."/>
            <person name="Mitreva M."/>
            <person name="Nelson J."/>
            <person name="Hou S."/>
            <person name="Wollam A."/>
            <person name="Pepin K.H."/>
            <person name="Johnson M."/>
            <person name="Bhonagiri V."/>
            <person name="Zhang X."/>
            <person name="Suruliraj S."/>
            <person name="Warren W."/>
            <person name="Chinwalla A."/>
            <person name="Mardis E.R."/>
            <person name="Wilson R.K."/>
        </authorList>
    </citation>
    <scope>NUCLEOTIDE SEQUENCE [LARGE SCALE GENOMIC DNA]</scope>
    <source>
        <strain evidence="4 5">ATCC 29315</strain>
    </source>
</reference>
<accession>D4DRA5</accession>
<dbReference type="GO" id="GO:0004777">
    <property type="term" value="F:succinate-semialdehyde dehydrogenase (NAD+) activity"/>
    <property type="evidence" value="ECO:0007669"/>
    <property type="project" value="TreeGrafter"/>
</dbReference>
<dbReference type="InterPro" id="IPR047110">
    <property type="entry name" value="GABD/Sad-like"/>
</dbReference>
<sequence>MITLFQTASPSNKKGRLKTNDDPNRPTPKTEFRLFRSIHILTGATLYERPPQSPAEFQTALSALRQRQRHFAAQPVTARTALLSAFAQRLDAERGRLARMVSEEVGRCLTECRAELDKSVELIRYYTRLAPELLAHKTIATQASLSQVRFEPLGVVLAVMPWNYPVWQVLRFAVPALCTGNACAVKPAPSVARISNALFELVGGDIPLIPAWLEHADIPQAIADTDALAFTGSADIGRILAAEAGGRLKKTVLELGGSNAFIVLPDADLRQAAKDACYSRFRDAGQSCNAAKRIIVTEAVAEPFIRLFLDECAKLQTGDPLDAQTTLASLHRADLRERVHAQVLDAAENGAQILCGGEIPAGQGWFYPATVLDKVNPACRAYREEVFGPVAAILRARDAEHAVELANDNPYGLGASIYSADEAAAWRYAEKLHTGAVYINRHTSSDLRLPFGGVKASGYGRELSEFGLYEFVNIKTYWQK</sequence>
<dbReference type="InterPro" id="IPR015590">
    <property type="entry name" value="Aldehyde_DH_dom"/>
</dbReference>
<dbReference type="PROSITE" id="PS00070">
    <property type="entry name" value="ALDEHYDE_DEHYDR_CYS"/>
    <property type="match status" value="1"/>
</dbReference>
<protein>
    <submittedName>
        <fullName evidence="4">Aldehyde dehydrogenase (NAD) family protein</fullName>
        <ecNumber evidence="4">1.2.1.-</ecNumber>
    </submittedName>
</protein>
<evidence type="ECO:0000256" key="2">
    <source>
        <dbReference type="SAM" id="MobiDB-lite"/>
    </source>
</evidence>
<dbReference type="InterPro" id="IPR016161">
    <property type="entry name" value="Ald_DH/histidinol_DH"/>
</dbReference>
<dbReference type="FunFam" id="3.40.309.10:FF:000010">
    <property type="entry name" value="Gamma-aminobutyraldehyde dehydrogenase"/>
    <property type="match status" value="1"/>
</dbReference>
<dbReference type="InterPro" id="IPR016160">
    <property type="entry name" value="Ald_DH_CS_CYS"/>
</dbReference>
<dbReference type="STRING" id="546263.NELON_04260"/>
<feature type="region of interest" description="Disordered" evidence="2">
    <location>
        <begin position="1"/>
        <end position="29"/>
    </location>
</feature>
<keyword evidence="1 4" id="KW-0560">Oxidoreductase</keyword>
<dbReference type="InterPro" id="IPR016162">
    <property type="entry name" value="Ald_DH_N"/>
</dbReference>
<dbReference type="SUPFAM" id="SSF53720">
    <property type="entry name" value="ALDH-like"/>
    <property type="match status" value="1"/>
</dbReference>
<evidence type="ECO:0000256" key="1">
    <source>
        <dbReference type="ARBA" id="ARBA00023002"/>
    </source>
</evidence>
<dbReference type="Proteomes" id="UP000005536">
    <property type="component" value="Unassembled WGS sequence"/>
</dbReference>
<comment type="caution">
    <text evidence="4">The sequence shown here is derived from an EMBL/GenBank/DDBJ whole genome shotgun (WGS) entry which is preliminary data.</text>
</comment>
<gene>
    <name evidence="4" type="ORF">NEIELOOT_01598</name>
</gene>
<dbReference type="InterPro" id="IPR016163">
    <property type="entry name" value="Ald_DH_C"/>
</dbReference>
<dbReference type="PANTHER" id="PTHR43217:SF1">
    <property type="entry name" value="SUCCINATE SEMIALDEHYDE DEHYDROGENASE [NAD(P)+] SAD"/>
    <property type="match status" value="1"/>
</dbReference>
<evidence type="ECO:0000313" key="5">
    <source>
        <dbReference type="Proteomes" id="UP000005536"/>
    </source>
</evidence>
<dbReference type="AlphaFoldDB" id="D4DRA5"/>
<evidence type="ECO:0000313" key="4">
    <source>
        <dbReference type="EMBL" id="EFE49853.1"/>
    </source>
</evidence>
<organism evidence="4 5">
    <name type="scientific">Neisseria elongata subsp. glycolytica ATCC 29315</name>
    <dbReference type="NCBI Taxonomy" id="546263"/>
    <lineage>
        <taxon>Bacteria</taxon>
        <taxon>Pseudomonadati</taxon>
        <taxon>Pseudomonadota</taxon>
        <taxon>Betaproteobacteria</taxon>
        <taxon>Neisseriales</taxon>
        <taxon>Neisseriaceae</taxon>
        <taxon>Neisseria</taxon>
    </lineage>
</organism>
<dbReference type="PANTHER" id="PTHR43217">
    <property type="entry name" value="SUCCINATE SEMIALDEHYDE DEHYDROGENASE [NAD(P)+] SAD"/>
    <property type="match status" value="1"/>
</dbReference>
<feature type="compositionally biased region" description="Basic and acidic residues" evidence="2">
    <location>
        <begin position="18"/>
        <end position="29"/>
    </location>
</feature>
<dbReference type="EC" id="1.2.1.-" evidence="4"/>
<dbReference type="Pfam" id="PF00171">
    <property type="entry name" value="Aldedh"/>
    <property type="match status" value="1"/>
</dbReference>
<name>D4DRA5_NEIEG</name>
<dbReference type="EMBL" id="ADBF01000042">
    <property type="protein sequence ID" value="EFE49853.1"/>
    <property type="molecule type" value="Genomic_DNA"/>
</dbReference>